<organism evidence="11 12">
    <name type="scientific">Gomphillus americanus</name>
    <dbReference type="NCBI Taxonomy" id="1940652"/>
    <lineage>
        <taxon>Eukaryota</taxon>
        <taxon>Fungi</taxon>
        <taxon>Dikarya</taxon>
        <taxon>Ascomycota</taxon>
        <taxon>Pezizomycotina</taxon>
        <taxon>Lecanoromycetes</taxon>
        <taxon>OSLEUM clade</taxon>
        <taxon>Ostropomycetidae</taxon>
        <taxon>Ostropales</taxon>
        <taxon>Graphidaceae</taxon>
        <taxon>Gomphilloideae</taxon>
        <taxon>Gomphillus</taxon>
    </lineage>
</organism>
<evidence type="ECO:0000256" key="1">
    <source>
        <dbReference type="ARBA" id="ARBA00004123"/>
    </source>
</evidence>
<evidence type="ECO:0000256" key="8">
    <source>
        <dbReference type="SAM" id="Coils"/>
    </source>
</evidence>
<gene>
    <name evidence="11" type="ORF">GOMPHAMPRED_007423</name>
</gene>
<evidence type="ECO:0000256" key="4">
    <source>
        <dbReference type="ARBA" id="ARBA00023015"/>
    </source>
</evidence>
<feature type="domain" description="Zn(2)-C6 fungal-type" evidence="10">
    <location>
        <begin position="40"/>
        <end position="71"/>
    </location>
</feature>
<dbReference type="InterPro" id="IPR007219">
    <property type="entry name" value="XnlR_reg_dom"/>
</dbReference>
<dbReference type="PANTHER" id="PTHR31313:SF81">
    <property type="entry name" value="TY1 ENHANCER ACTIVATOR"/>
    <property type="match status" value="1"/>
</dbReference>
<evidence type="ECO:0000256" key="3">
    <source>
        <dbReference type="ARBA" id="ARBA00022833"/>
    </source>
</evidence>
<evidence type="ECO:0000256" key="9">
    <source>
        <dbReference type="SAM" id="MobiDB-lite"/>
    </source>
</evidence>
<keyword evidence="4" id="KW-0805">Transcription regulation</keyword>
<dbReference type="Proteomes" id="UP000664169">
    <property type="component" value="Unassembled WGS sequence"/>
</dbReference>
<dbReference type="InterPro" id="IPR051615">
    <property type="entry name" value="Transcr_Regulatory_Elem"/>
</dbReference>
<evidence type="ECO:0000256" key="6">
    <source>
        <dbReference type="ARBA" id="ARBA00023163"/>
    </source>
</evidence>
<keyword evidence="7" id="KW-0539">Nucleus</keyword>
<dbReference type="PROSITE" id="PS50048">
    <property type="entry name" value="ZN2_CY6_FUNGAL_2"/>
    <property type="match status" value="1"/>
</dbReference>
<name>A0A8H3EWA6_9LECA</name>
<dbReference type="OrthoDB" id="2162761at2759"/>
<comment type="caution">
    <text evidence="11">The sequence shown here is derived from an EMBL/GenBank/DDBJ whole genome shotgun (WGS) entry which is preliminary data.</text>
</comment>
<evidence type="ECO:0000256" key="5">
    <source>
        <dbReference type="ARBA" id="ARBA00023125"/>
    </source>
</evidence>
<proteinExistence type="predicted"/>
<dbReference type="SMART" id="SM00066">
    <property type="entry name" value="GAL4"/>
    <property type="match status" value="1"/>
</dbReference>
<sequence>MASQVKTSTSSPPVNTLKQSKQTKADKKGVLPKRRCIGSACIACKRRKSKCDGALPSCAACVAVYGTVCEYDLASDHRRKGVYKTESNPKAKSNAPQTLIEALLNYPEDEAFELVRRMRNSQNLDEVAGEVQNRVERVQDEFKEEEELTLVDFSRANIEQELSMHMGHMRLESGTIHFLGGTSNLRFADYHEFIGSTTDGTSDYTQNEDIVRSWTNVTSDVDLILHLLQLYFTWHYPSFVTLSKTLFFRDFFRGRPLGTAQRREYCTPLLVNAMLALGCHFTAWSLARSEATDPATAGDHFFREAKRLIIDNEEFEKPCLATVQALALMSVREAGCAREAKGWVYSGMSFRMACDLGLNINLTMDHRTSDLNDQDLDARRITFWGCYQFDKCWSNYLGRPPQLAKSNTTIPKFDVFPEEDAELWSPRGDQGIDRSRGQPARTRAVALQMSTLCEISEDLLLTFYSPMQLESLVNKQANVKKLSEFHTRLETWLKELPKEMLAKEGQLPYVLVMHMFFQLLYIHLFRPFLKYTKASSPLPAGVSPRKLCTQAAAKISKLLRLYKKTYGLKQICNIVVYIIHSACSIHLLNLPDKDATRDVGYGLRHLEEIAESWLCASRTLATLAVQVRRWEIVLPDDISEILAHWEMRHKADHSSPGMTKDSPAATSPLELPGSNPETPRAAQFILAQDLSVSNGALGYSIPTVQETNRQASGSLVQGLYNQIEGMTQTSSGGAKKMRTWPSARPTIPSSQKQASPATLYGGIDSLFAENRDWWYEDQFAFYEHWSRRDSSLDSNQNLKGILDVMSMNTDSHGNLMTIDPSLNMLNTLGGFGEVLIDQFGEAKSEQSK</sequence>
<keyword evidence="3" id="KW-0862">Zinc</keyword>
<dbReference type="GO" id="GO:0003677">
    <property type="term" value="F:DNA binding"/>
    <property type="evidence" value="ECO:0007669"/>
    <property type="project" value="UniProtKB-KW"/>
</dbReference>
<feature type="region of interest" description="Disordered" evidence="9">
    <location>
        <begin position="1"/>
        <end position="28"/>
    </location>
</feature>
<dbReference type="AlphaFoldDB" id="A0A8H3EWA6"/>
<comment type="subcellular location">
    <subcellularLocation>
        <location evidence="1">Nucleus</location>
    </subcellularLocation>
</comment>
<dbReference type="PANTHER" id="PTHR31313">
    <property type="entry name" value="TY1 ENHANCER ACTIVATOR"/>
    <property type="match status" value="1"/>
</dbReference>
<accession>A0A8H3EWA6</accession>
<dbReference type="EMBL" id="CAJPDQ010000006">
    <property type="protein sequence ID" value="CAF9911488.1"/>
    <property type="molecule type" value="Genomic_DNA"/>
</dbReference>
<reference evidence="11" key="1">
    <citation type="submission" date="2021-03" db="EMBL/GenBank/DDBJ databases">
        <authorList>
            <person name="Tagirdzhanova G."/>
        </authorList>
    </citation>
    <scope>NUCLEOTIDE SEQUENCE</scope>
</reference>
<dbReference type="CDD" id="cd00067">
    <property type="entry name" value="GAL4"/>
    <property type="match status" value="1"/>
</dbReference>
<dbReference type="CDD" id="cd12148">
    <property type="entry name" value="fungal_TF_MHR"/>
    <property type="match status" value="1"/>
</dbReference>
<feature type="region of interest" description="Disordered" evidence="9">
    <location>
        <begin position="652"/>
        <end position="678"/>
    </location>
</feature>
<dbReference type="InterPro" id="IPR001138">
    <property type="entry name" value="Zn2Cys6_DnaBD"/>
</dbReference>
<keyword evidence="8" id="KW-0175">Coiled coil</keyword>
<evidence type="ECO:0000313" key="12">
    <source>
        <dbReference type="Proteomes" id="UP000664169"/>
    </source>
</evidence>
<dbReference type="GO" id="GO:0005634">
    <property type="term" value="C:nucleus"/>
    <property type="evidence" value="ECO:0007669"/>
    <property type="project" value="UniProtKB-SubCell"/>
</dbReference>
<feature type="region of interest" description="Disordered" evidence="9">
    <location>
        <begin position="727"/>
        <end position="755"/>
    </location>
</feature>
<evidence type="ECO:0000256" key="7">
    <source>
        <dbReference type="ARBA" id="ARBA00023242"/>
    </source>
</evidence>
<feature type="coiled-coil region" evidence="8">
    <location>
        <begin position="121"/>
        <end position="148"/>
    </location>
</feature>
<dbReference type="GO" id="GO:0008270">
    <property type="term" value="F:zinc ion binding"/>
    <property type="evidence" value="ECO:0007669"/>
    <property type="project" value="InterPro"/>
</dbReference>
<dbReference type="PROSITE" id="PS00463">
    <property type="entry name" value="ZN2_CY6_FUNGAL_1"/>
    <property type="match status" value="1"/>
</dbReference>
<evidence type="ECO:0000313" key="11">
    <source>
        <dbReference type="EMBL" id="CAF9911488.1"/>
    </source>
</evidence>
<dbReference type="InterPro" id="IPR036864">
    <property type="entry name" value="Zn2-C6_fun-type_DNA-bd_sf"/>
</dbReference>
<dbReference type="Pfam" id="PF00172">
    <property type="entry name" value="Zn_clus"/>
    <property type="match status" value="1"/>
</dbReference>
<feature type="compositionally biased region" description="Polar residues" evidence="9">
    <location>
        <begin position="1"/>
        <end position="22"/>
    </location>
</feature>
<evidence type="ECO:0000259" key="10">
    <source>
        <dbReference type="PROSITE" id="PS50048"/>
    </source>
</evidence>
<evidence type="ECO:0000256" key="2">
    <source>
        <dbReference type="ARBA" id="ARBA00022723"/>
    </source>
</evidence>
<protein>
    <recommendedName>
        <fullName evidence="10">Zn(2)-C6 fungal-type domain-containing protein</fullName>
    </recommendedName>
</protein>
<dbReference type="Gene3D" id="4.10.240.10">
    <property type="entry name" value="Zn(2)-C6 fungal-type DNA-binding domain"/>
    <property type="match status" value="1"/>
</dbReference>
<dbReference type="Pfam" id="PF04082">
    <property type="entry name" value="Fungal_trans"/>
    <property type="match status" value="1"/>
</dbReference>
<dbReference type="SMART" id="SM00906">
    <property type="entry name" value="Fungal_trans"/>
    <property type="match status" value="1"/>
</dbReference>
<keyword evidence="5" id="KW-0238">DNA-binding</keyword>
<keyword evidence="6" id="KW-0804">Transcription</keyword>
<keyword evidence="12" id="KW-1185">Reference proteome</keyword>
<dbReference type="GO" id="GO:0000981">
    <property type="term" value="F:DNA-binding transcription factor activity, RNA polymerase II-specific"/>
    <property type="evidence" value="ECO:0007669"/>
    <property type="project" value="InterPro"/>
</dbReference>
<dbReference type="SUPFAM" id="SSF57701">
    <property type="entry name" value="Zn2/Cys6 DNA-binding domain"/>
    <property type="match status" value="1"/>
</dbReference>
<dbReference type="GO" id="GO:0006351">
    <property type="term" value="P:DNA-templated transcription"/>
    <property type="evidence" value="ECO:0007669"/>
    <property type="project" value="InterPro"/>
</dbReference>
<keyword evidence="2" id="KW-0479">Metal-binding</keyword>